<reference evidence="2 4" key="3">
    <citation type="submission" date="2019-03" db="EMBL/GenBank/DDBJ databases">
        <authorList>
            <consortium name="Pathogen Informatics"/>
        </authorList>
    </citation>
    <scope>NUCLEOTIDE SEQUENCE [LARGE SCALE GENOMIC DNA]</scope>
    <source>
        <strain evidence="2 4">NCTC12282</strain>
    </source>
</reference>
<organism evidence="1 3">
    <name type="scientific">Budvicia aquatica</name>
    <dbReference type="NCBI Taxonomy" id="82979"/>
    <lineage>
        <taxon>Bacteria</taxon>
        <taxon>Pseudomonadati</taxon>
        <taxon>Pseudomonadota</taxon>
        <taxon>Gammaproteobacteria</taxon>
        <taxon>Enterobacterales</taxon>
        <taxon>Budviciaceae</taxon>
        <taxon>Budvicia</taxon>
    </lineage>
</organism>
<dbReference type="OrthoDB" id="9794948at2"/>
<evidence type="ECO:0000313" key="4">
    <source>
        <dbReference type="Proteomes" id="UP000373449"/>
    </source>
</evidence>
<dbReference type="Gene3D" id="2.30.110.10">
    <property type="entry name" value="Electron Transport, Fmn-binding Protein, Chain A"/>
    <property type="match status" value="1"/>
</dbReference>
<dbReference type="Proteomes" id="UP000224974">
    <property type="component" value="Unassembled WGS sequence"/>
</dbReference>
<name>A0A2C6DJY3_9GAMM</name>
<dbReference type="Proteomes" id="UP000373449">
    <property type="component" value="Unassembled WGS sequence"/>
</dbReference>
<reference evidence="1" key="2">
    <citation type="submission" date="2017-09" db="EMBL/GenBank/DDBJ databases">
        <title>FDA dAtabase for Regulatory Grade micrObial Sequences (FDA-ARGOS): Supporting development and validation of Infectious Disease Dx tests.</title>
        <authorList>
            <person name="Minogue T."/>
            <person name="Wolcott M."/>
            <person name="Wasieloski L."/>
            <person name="Aguilar W."/>
            <person name="Moore D."/>
            <person name="Tallon L.J."/>
            <person name="Sadzewicz L."/>
            <person name="Ott S."/>
            <person name="Zhao X."/>
            <person name="Nagaraj S."/>
            <person name="Vavikolanu K."/>
            <person name="Aluvathingal J."/>
            <person name="Nadendla S."/>
            <person name="Sichtig H."/>
        </authorList>
    </citation>
    <scope>NUCLEOTIDE SEQUENCE</scope>
    <source>
        <strain evidence="1">FDAARGOS_387</strain>
    </source>
</reference>
<dbReference type="RefSeq" id="WP_029095334.1">
    <property type="nucleotide sequence ID" value="NZ_CAADJA010000002.1"/>
</dbReference>
<evidence type="ECO:0000313" key="3">
    <source>
        <dbReference type="Proteomes" id="UP000224974"/>
    </source>
</evidence>
<dbReference type="Pfam" id="PF04299">
    <property type="entry name" value="FMN_bind_2"/>
    <property type="match status" value="1"/>
</dbReference>
<accession>A0A2C6DJY3</accession>
<dbReference type="AlphaFoldDB" id="A0A2C6DJY3"/>
<dbReference type="STRING" id="1111728.GCA_000427805_02942"/>
<sequence>MYLPSAFKQNDLIAQVELIRQYPLGLLISYSAEGIEANPIPFLADVDDTGQLILRAHLSRAIGNKMRVDQYFK</sequence>
<dbReference type="InterPro" id="IPR007396">
    <property type="entry name" value="TR_PAI2-type"/>
</dbReference>
<dbReference type="EMBL" id="PDDX01000001">
    <property type="protein sequence ID" value="PHI28642.1"/>
    <property type="molecule type" value="Genomic_DNA"/>
</dbReference>
<reference evidence="3" key="1">
    <citation type="submission" date="2017-09" db="EMBL/GenBank/DDBJ databases">
        <title>FDA dAtabase for Regulatory Grade micrObial Sequences (FDA-ARGOS): Supporting development and validation of Infectious Disease Dx tests.</title>
        <authorList>
            <person name="Minogue T."/>
            <person name="Wolcott M."/>
            <person name="Wasieloski L."/>
            <person name="Aguilar W."/>
            <person name="Moore D."/>
            <person name="Tallon L."/>
            <person name="Sadzewicz L."/>
            <person name="Ott S."/>
            <person name="Zhao X."/>
            <person name="Nagaraj S."/>
            <person name="Vavikolanu K."/>
            <person name="Aluvathingal J."/>
            <person name="Nadendla S."/>
            <person name="Sichtig H."/>
        </authorList>
    </citation>
    <scope>NUCLEOTIDE SEQUENCE [LARGE SCALE GENOMIC DNA]</scope>
    <source>
        <strain evidence="3">FDAARGOS_387</strain>
    </source>
</reference>
<evidence type="ECO:0000313" key="2">
    <source>
        <dbReference type="EMBL" id="VFS46645.1"/>
    </source>
</evidence>
<gene>
    <name evidence="1" type="ORF">CRN84_04550</name>
    <name evidence="2" type="ORF">NCTC12282_01563</name>
</gene>
<dbReference type="EMBL" id="CAADJA010000002">
    <property type="protein sequence ID" value="VFS46645.1"/>
    <property type="molecule type" value="Genomic_DNA"/>
</dbReference>
<proteinExistence type="predicted"/>
<keyword evidence="3" id="KW-1185">Reference proteome</keyword>
<protein>
    <submittedName>
        <fullName evidence="2">FMN-binding domain</fullName>
    </submittedName>
</protein>
<dbReference type="InterPro" id="IPR012349">
    <property type="entry name" value="Split_barrel_FMN-bd"/>
</dbReference>
<evidence type="ECO:0000313" key="1">
    <source>
        <dbReference type="EMBL" id="PHI28642.1"/>
    </source>
</evidence>